<feature type="domain" description="DUF305" evidence="2">
    <location>
        <begin position="21"/>
        <end position="178"/>
    </location>
</feature>
<dbReference type="Gene3D" id="1.20.1260.10">
    <property type="match status" value="1"/>
</dbReference>
<reference evidence="3" key="1">
    <citation type="journal article" date="2014" name="Int. J. Syst. Evol. Microbiol.">
        <title>Complete genome sequence of Corynebacterium casei LMG S-19264T (=DSM 44701T), isolated from a smear-ripened cheese.</title>
        <authorList>
            <consortium name="US DOE Joint Genome Institute (JGI-PGF)"/>
            <person name="Walter F."/>
            <person name="Albersmeier A."/>
            <person name="Kalinowski J."/>
            <person name="Ruckert C."/>
        </authorList>
    </citation>
    <scope>NUCLEOTIDE SEQUENCE</scope>
    <source>
        <strain evidence="3">JCM 5069</strain>
    </source>
</reference>
<evidence type="ECO:0000259" key="2">
    <source>
        <dbReference type="Pfam" id="PF03713"/>
    </source>
</evidence>
<keyword evidence="4" id="KW-1185">Reference proteome</keyword>
<dbReference type="PANTHER" id="PTHR36933">
    <property type="entry name" value="SLL0788 PROTEIN"/>
    <property type="match status" value="1"/>
</dbReference>
<dbReference type="InterPro" id="IPR012347">
    <property type="entry name" value="Ferritin-like"/>
</dbReference>
<dbReference type="InterPro" id="IPR005183">
    <property type="entry name" value="DUF305_CopM-like"/>
</dbReference>
<name>A0A919FRZ5_9ACTN</name>
<evidence type="ECO:0000256" key="1">
    <source>
        <dbReference type="SAM" id="MobiDB-lite"/>
    </source>
</evidence>
<proteinExistence type="predicted"/>
<feature type="region of interest" description="Disordered" evidence="1">
    <location>
        <begin position="78"/>
        <end position="110"/>
    </location>
</feature>
<dbReference type="Pfam" id="PF03713">
    <property type="entry name" value="DUF305"/>
    <property type="match status" value="1"/>
</dbReference>
<organism evidence="3 4">
    <name type="scientific">Streptomyces sulfonofaciens</name>
    <dbReference type="NCBI Taxonomy" id="68272"/>
    <lineage>
        <taxon>Bacteria</taxon>
        <taxon>Bacillati</taxon>
        <taxon>Actinomycetota</taxon>
        <taxon>Actinomycetes</taxon>
        <taxon>Kitasatosporales</taxon>
        <taxon>Streptomycetaceae</taxon>
        <taxon>Streptomyces</taxon>
    </lineage>
</organism>
<dbReference type="AlphaFoldDB" id="A0A919FRZ5"/>
<keyword evidence="3" id="KW-0449">Lipoprotein</keyword>
<evidence type="ECO:0000313" key="4">
    <source>
        <dbReference type="Proteomes" id="UP000603708"/>
    </source>
</evidence>
<evidence type="ECO:0000313" key="3">
    <source>
        <dbReference type="EMBL" id="GHH71357.1"/>
    </source>
</evidence>
<accession>A0A919FRZ5</accession>
<dbReference type="PANTHER" id="PTHR36933:SF1">
    <property type="entry name" value="SLL0788 PROTEIN"/>
    <property type="match status" value="1"/>
</dbReference>
<dbReference type="EMBL" id="BNCD01000002">
    <property type="protein sequence ID" value="GHH71357.1"/>
    <property type="molecule type" value="Genomic_DNA"/>
</dbReference>
<reference evidence="3" key="2">
    <citation type="submission" date="2020-09" db="EMBL/GenBank/DDBJ databases">
        <authorList>
            <person name="Sun Q."/>
            <person name="Ohkuma M."/>
        </authorList>
    </citation>
    <scope>NUCLEOTIDE SEQUENCE</scope>
    <source>
        <strain evidence="3">JCM 5069</strain>
    </source>
</reference>
<sequence>MGSMSDAPSAAASQDGHNAQDLSFARGMLPHHRQAVAMAQLAPSRAGSDGVKDLAEKIRKAQDPEIRTMSGWLRAWGEKVPDGASDTGASGTPSMPGMDHSGPSAPGMRTGDDMAELKELSGTAFDTAFLRMMIGHHRGAVEMARTEQTKGAYGPAMTMAQSIVDSQSAEIEEMKRMLGTE</sequence>
<dbReference type="Proteomes" id="UP000603708">
    <property type="component" value="Unassembled WGS sequence"/>
</dbReference>
<protein>
    <submittedName>
        <fullName evidence="3">Lipoprotein</fullName>
    </submittedName>
</protein>
<gene>
    <name evidence="3" type="ORF">GCM10018793_06390</name>
</gene>
<comment type="caution">
    <text evidence="3">The sequence shown here is derived from an EMBL/GenBank/DDBJ whole genome shotgun (WGS) entry which is preliminary data.</text>
</comment>